<keyword evidence="1" id="KW-0472">Membrane</keyword>
<dbReference type="RefSeq" id="WP_123711894.1">
    <property type="nucleotide sequence ID" value="NZ_RKHR01000004.1"/>
</dbReference>
<protein>
    <submittedName>
        <fullName evidence="2">Uncharacterized protein</fullName>
    </submittedName>
</protein>
<dbReference type="Proteomes" id="UP000275394">
    <property type="component" value="Unassembled WGS sequence"/>
</dbReference>
<organism evidence="2 3">
    <name type="scientific">Sinobacterium caligoides</name>
    <dbReference type="NCBI Taxonomy" id="933926"/>
    <lineage>
        <taxon>Bacteria</taxon>
        <taxon>Pseudomonadati</taxon>
        <taxon>Pseudomonadota</taxon>
        <taxon>Gammaproteobacteria</taxon>
        <taxon>Cellvibrionales</taxon>
        <taxon>Spongiibacteraceae</taxon>
        <taxon>Sinobacterium</taxon>
    </lineage>
</organism>
<name>A0A3N2DML7_9GAMM</name>
<dbReference type="OrthoDB" id="366465at2"/>
<keyword evidence="3" id="KW-1185">Reference proteome</keyword>
<sequence length="538" mass="62105">MNGFRHFRKRKPSQVSPFRLQLATNGPRRLQSSLAYQAEEGCSDSVQVDYFFFIPKQLAINAVTYPKNLFYRHMDSVVRRRAPQVPLNQPQLLYNTLTTISKMKDVDRQLVETKLLACAFHRFTQSTVKKLSGIEPELKQTHCGTFSEVVDCFLRMFDNWIQRIAAGEQGGDLEGLAALREYCNLVAEKEAYQLLQTPFAQQLSNRNCLLLLVKRLHDDRVNHGYQSVADVEGVNEYFIYRFKGLRRFAEEPLNLSNITNIVGELRQQLIYGFAAGLAMTFATGIAFYTQQKYGNFSEPFFVALVVSYIFKDRIKELTRSYANTGLMRRFGDYRTKLLRGGKGIDVGSVKQSASFIAKEKCDGEILAAAKRSRNGDMADYGLEHDILNYSRTIKVNERFFYARNILDLPRQWLDINIFNLEQFLHNIVPSADNIWSMGKTLPVRIKSQRVHHVIVVVRMKNDEASSVRSWCVVLGRKGIKRVVEREKEQPMDVLWQRHSDSVNYESLLQKQIKLLAEDDDERTLEDRLQPEVYSTESK</sequence>
<gene>
    <name evidence="2" type="ORF">EDC56_1480</name>
</gene>
<reference evidence="2 3" key="1">
    <citation type="submission" date="2018-11" db="EMBL/GenBank/DDBJ databases">
        <title>Genomic Encyclopedia of Type Strains, Phase IV (KMG-IV): sequencing the most valuable type-strain genomes for metagenomic binning, comparative biology and taxonomic classification.</title>
        <authorList>
            <person name="Goeker M."/>
        </authorList>
    </citation>
    <scope>NUCLEOTIDE SEQUENCE [LARGE SCALE GENOMIC DNA]</scope>
    <source>
        <strain evidence="2 3">DSM 100316</strain>
    </source>
</reference>
<dbReference type="AlphaFoldDB" id="A0A3N2DML7"/>
<keyword evidence="1" id="KW-0812">Transmembrane</keyword>
<dbReference type="EMBL" id="RKHR01000004">
    <property type="protein sequence ID" value="ROS01056.1"/>
    <property type="molecule type" value="Genomic_DNA"/>
</dbReference>
<evidence type="ECO:0000313" key="2">
    <source>
        <dbReference type="EMBL" id="ROS01056.1"/>
    </source>
</evidence>
<comment type="caution">
    <text evidence="2">The sequence shown here is derived from an EMBL/GenBank/DDBJ whole genome shotgun (WGS) entry which is preliminary data.</text>
</comment>
<evidence type="ECO:0000313" key="3">
    <source>
        <dbReference type="Proteomes" id="UP000275394"/>
    </source>
</evidence>
<accession>A0A3N2DML7</accession>
<evidence type="ECO:0000256" key="1">
    <source>
        <dbReference type="SAM" id="Phobius"/>
    </source>
</evidence>
<proteinExistence type="predicted"/>
<feature type="transmembrane region" description="Helical" evidence="1">
    <location>
        <begin position="269"/>
        <end position="287"/>
    </location>
</feature>
<keyword evidence="1" id="KW-1133">Transmembrane helix</keyword>